<feature type="compositionally biased region" description="Basic and acidic residues" evidence="2">
    <location>
        <begin position="567"/>
        <end position="577"/>
    </location>
</feature>
<evidence type="ECO:0000313" key="3">
    <source>
        <dbReference type="Proteomes" id="UP000694925"/>
    </source>
</evidence>
<dbReference type="Gene3D" id="2.20.100.10">
    <property type="entry name" value="Thrombospondin type-1 (TSP1) repeat"/>
    <property type="match status" value="1"/>
</dbReference>
<feature type="compositionally biased region" description="Basic and acidic residues" evidence="2">
    <location>
        <begin position="365"/>
        <end position="376"/>
    </location>
</feature>
<name>A0AAJ7S187_9HYME</name>
<keyword evidence="3" id="KW-1185">Reference proteome</keyword>
<gene>
    <name evidence="4" type="primary">LOC113464371</name>
</gene>
<dbReference type="Pfam" id="PF00090">
    <property type="entry name" value="TSP_1"/>
    <property type="match status" value="1"/>
</dbReference>
<feature type="coiled-coil region" evidence="1">
    <location>
        <begin position="58"/>
        <end position="85"/>
    </location>
</feature>
<proteinExistence type="predicted"/>
<dbReference type="InterPro" id="IPR036383">
    <property type="entry name" value="TSP1_rpt_sf"/>
</dbReference>
<protein>
    <submittedName>
        <fullName evidence="4">Protein PFC0760c-like</fullName>
    </submittedName>
</protein>
<reference evidence="4" key="1">
    <citation type="submission" date="2025-08" db="UniProtKB">
        <authorList>
            <consortium name="RefSeq"/>
        </authorList>
    </citation>
    <scope>IDENTIFICATION</scope>
    <source>
        <tissue evidence="4">Whole body</tissue>
    </source>
</reference>
<feature type="compositionally biased region" description="Basic residues" evidence="2">
    <location>
        <begin position="403"/>
        <end position="434"/>
    </location>
</feature>
<feature type="non-terminal residue" evidence="4">
    <location>
        <position position="1"/>
    </location>
</feature>
<dbReference type="GeneID" id="113464371"/>
<feature type="compositionally biased region" description="Acidic residues" evidence="2">
    <location>
        <begin position="532"/>
        <end position="552"/>
    </location>
</feature>
<dbReference type="KEGG" id="ccal:113464371"/>
<accession>A0AAJ7S187</accession>
<dbReference type="Proteomes" id="UP000694925">
    <property type="component" value="Unplaced"/>
</dbReference>
<dbReference type="InterPro" id="IPR000884">
    <property type="entry name" value="TSP1_rpt"/>
</dbReference>
<feature type="compositionally biased region" description="Basic and acidic residues" evidence="2">
    <location>
        <begin position="442"/>
        <end position="469"/>
    </location>
</feature>
<evidence type="ECO:0000256" key="1">
    <source>
        <dbReference type="SAM" id="Coils"/>
    </source>
</evidence>
<dbReference type="SUPFAM" id="SSF82895">
    <property type="entry name" value="TSP-1 type 1 repeat"/>
    <property type="match status" value="1"/>
</dbReference>
<dbReference type="SMART" id="SM00209">
    <property type="entry name" value="TSP1"/>
    <property type="match status" value="1"/>
</dbReference>
<feature type="region of interest" description="Disordered" evidence="2">
    <location>
        <begin position="274"/>
        <end position="313"/>
    </location>
</feature>
<feature type="compositionally biased region" description="Polar residues" evidence="2">
    <location>
        <begin position="388"/>
        <end position="397"/>
    </location>
</feature>
<dbReference type="RefSeq" id="XP_026669477.1">
    <property type="nucleotide sequence ID" value="XM_026813676.1"/>
</dbReference>
<feature type="region of interest" description="Disordered" evidence="2">
    <location>
        <begin position="487"/>
        <end position="582"/>
    </location>
</feature>
<organism evidence="3 4">
    <name type="scientific">Ceratina calcarata</name>
    <dbReference type="NCBI Taxonomy" id="156304"/>
    <lineage>
        <taxon>Eukaryota</taxon>
        <taxon>Metazoa</taxon>
        <taxon>Ecdysozoa</taxon>
        <taxon>Arthropoda</taxon>
        <taxon>Hexapoda</taxon>
        <taxon>Insecta</taxon>
        <taxon>Pterygota</taxon>
        <taxon>Neoptera</taxon>
        <taxon>Endopterygota</taxon>
        <taxon>Hymenoptera</taxon>
        <taxon>Apocrita</taxon>
        <taxon>Aculeata</taxon>
        <taxon>Apoidea</taxon>
        <taxon>Anthophila</taxon>
        <taxon>Apidae</taxon>
        <taxon>Ceratina</taxon>
        <taxon>Zadontomerus</taxon>
    </lineage>
</organism>
<dbReference type="AlphaFoldDB" id="A0AAJ7S187"/>
<feature type="compositionally biased region" description="Basic and acidic residues" evidence="2">
    <location>
        <begin position="498"/>
        <end position="508"/>
    </location>
</feature>
<evidence type="ECO:0000313" key="4">
    <source>
        <dbReference type="RefSeq" id="XP_026669477.1"/>
    </source>
</evidence>
<evidence type="ECO:0000256" key="2">
    <source>
        <dbReference type="SAM" id="MobiDB-lite"/>
    </source>
</evidence>
<dbReference type="PROSITE" id="PS50092">
    <property type="entry name" value="TSP1"/>
    <property type="match status" value="1"/>
</dbReference>
<sequence>NHYHRDQDCEWLRNSNCFLLNFTNVLQDIVSVLLNGTCVSDSISVISRFESINSIETVNDIKKLKKSLKNKSKNITRNYDRLLTQNSLKVANNHYVNDRLVFNNGSRKSVKGNKYQKNRIEYRWKRRTLCAVPDNGNQATGKLFDDTIFSNVKRETGERKTLSDYDRLDLLNNIDNSDSLVPHIRVKRNRLLFDPVSVYQQNYLKDLANSFPRNSYELVDENSYDDDASYDAKREIKSQEYFTNDQQLNAFSAKDQPKIRSVYPFTASVSIDEDKSDKSALVGDSKSNTIENKNRRSTNKEKYQDNVSLEEPSTDDVAVMKRRPYEDTEVQDIPEDSMLAVELVRKKRNNYAKIHNKKRATSDFQIERDERSATEEKESEAETENSEHNFNPSSLTVANLKAKLLRMRRKTKDSRREKKPKLKKKKKHVGKKHNSASNLQIRDVRLRDTDPSRVPRERKTTDAKSDGKSEVDIASIVAKKNIDNNFRGRSVKSKKSTKNTELENDPSKRNANLKLISKNKINTENSKRSASESDDAGDNNDDDDDSDDELGSDESPNTRQRQGTVKQGEESSEETKLRAKRNKYTLGNHGFLNKEEELRYYESIREPGSKIDEFSNQDENQLSAGNNVEPVRAIRSIEEVKELAKNLVSKVNELQNYLNIEEATGDEKDKKIEARAIDDLCSNVTSACDAFRESPKIVQKCMPSSHGFEPTAKVVERKINPVGSREYRLVKDSNKMLADQKRSLGSRRVVKMSGSSRMKKENGKKWGKWTDWSSCSVTCGKGRQIRWRYCLHDCSTAETEMEEKACQLPACPPKFLGIF</sequence>
<keyword evidence="1" id="KW-0175">Coiled coil</keyword>
<feature type="compositionally biased region" description="Basic and acidic residues" evidence="2">
    <location>
        <begin position="292"/>
        <end position="304"/>
    </location>
</feature>
<feature type="region of interest" description="Disordered" evidence="2">
    <location>
        <begin position="362"/>
        <end position="469"/>
    </location>
</feature>